<gene>
    <name evidence="1" type="ORF">SAMN04489797_1828</name>
</gene>
<dbReference type="EMBL" id="LT629774">
    <property type="protein sequence ID" value="SDS54201.1"/>
    <property type="molecule type" value="Genomic_DNA"/>
</dbReference>
<reference evidence="1 2" key="1">
    <citation type="submission" date="2016-10" db="EMBL/GenBank/DDBJ databases">
        <authorList>
            <person name="Varghese N."/>
            <person name="Submissions S."/>
        </authorList>
    </citation>
    <scope>NUCLEOTIDE SEQUENCE [LARGE SCALE GENOMIC DNA]</scope>
    <source>
        <strain evidence="1 2">RHA_55</strain>
    </source>
</reference>
<dbReference type="Proteomes" id="UP000198963">
    <property type="component" value="Chromosome I"/>
</dbReference>
<accession>A0A1H1T212</accession>
<evidence type="ECO:0000313" key="1">
    <source>
        <dbReference type="EMBL" id="SDS54201.1"/>
    </source>
</evidence>
<evidence type="ECO:0008006" key="3">
    <source>
        <dbReference type="Google" id="ProtNLM"/>
    </source>
</evidence>
<dbReference type="AlphaFoldDB" id="A0A1H1T212"/>
<protein>
    <recommendedName>
        <fullName evidence="3">Adhesin</fullName>
    </recommendedName>
</protein>
<organism evidence="1 2">
    <name type="scientific">Winogradskyella sediminis</name>
    <dbReference type="NCBI Taxonomy" id="1382466"/>
    <lineage>
        <taxon>Bacteria</taxon>
        <taxon>Pseudomonadati</taxon>
        <taxon>Bacteroidota</taxon>
        <taxon>Flavobacteriia</taxon>
        <taxon>Flavobacteriales</taxon>
        <taxon>Flavobacteriaceae</taxon>
        <taxon>Winogradskyella</taxon>
    </lineage>
</organism>
<dbReference type="STRING" id="1249933.SAMN04489797_1828"/>
<name>A0A1H1T212_9FLAO</name>
<proteinExistence type="predicted"/>
<evidence type="ECO:0000313" key="2">
    <source>
        <dbReference type="Proteomes" id="UP000198963"/>
    </source>
</evidence>
<keyword evidence="2" id="KW-1185">Reference proteome</keyword>
<sequence length="220" mass="24486">MNKNKIIKPCNINFKAFFVLVILIFLSVQLTAQNSLVKEITAQNIDAISIDANQIFNISVTTSQTSNIKITSTLDGEYQNEFQVVVSEKKQTLQLSLEPLPFHSIPDDKRNAHKVIAATLQLEIPENRTVDIVSDIGSVEVYGQFKSLYIQLYQGQCYVEASVETATINTFDGDIKVMTKKASVKAQSNHGEITLDEYTNANSIWNLKSIKGNITVAKPD</sequence>